<keyword evidence="3" id="KW-1185">Reference proteome</keyword>
<feature type="domain" description="N-acetyltransferase" evidence="1">
    <location>
        <begin position="7"/>
        <end position="165"/>
    </location>
</feature>
<dbReference type="InterPro" id="IPR000182">
    <property type="entry name" value="GNAT_dom"/>
</dbReference>
<dbReference type="Pfam" id="PF13302">
    <property type="entry name" value="Acetyltransf_3"/>
    <property type="match status" value="1"/>
</dbReference>
<protein>
    <submittedName>
        <fullName evidence="2">GNAT family N-acetyltransferase</fullName>
    </submittedName>
</protein>
<dbReference type="PANTHER" id="PTHR43792:SF1">
    <property type="entry name" value="N-ACETYLTRANSFERASE DOMAIN-CONTAINING PROTEIN"/>
    <property type="match status" value="1"/>
</dbReference>
<proteinExistence type="predicted"/>
<dbReference type="Proteomes" id="UP001210865">
    <property type="component" value="Chromosome"/>
</dbReference>
<evidence type="ECO:0000313" key="2">
    <source>
        <dbReference type="EMBL" id="WBO20962.1"/>
    </source>
</evidence>
<dbReference type="PROSITE" id="PS51186">
    <property type="entry name" value="GNAT"/>
    <property type="match status" value="1"/>
</dbReference>
<dbReference type="EMBL" id="CP115174">
    <property type="protein sequence ID" value="WBO20962.1"/>
    <property type="molecule type" value="Genomic_DNA"/>
</dbReference>
<dbReference type="SUPFAM" id="SSF55729">
    <property type="entry name" value="Acyl-CoA N-acyltransferases (Nat)"/>
    <property type="match status" value="1"/>
</dbReference>
<accession>A0ABY7NK35</accession>
<dbReference type="Gene3D" id="3.40.630.30">
    <property type="match status" value="1"/>
</dbReference>
<dbReference type="PANTHER" id="PTHR43792">
    <property type="entry name" value="GNAT FAMILY, PUTATIVE (AFU_ORTHOLOGUE AFUA_3G00765)-RELATED-RELATED"/>
    <property type="match status" value="1"/>
</dbReference>
<dbReference type="InterPro" id="IPR051531">
    <property type="entry name" value="N-acetyltransferase"/>
</dbReference>
<dbReference type="InterPro" id="IPR016181">
    <property type="entry name" value="Acyl_CoA_acyltransferase"/>
</dbReference>
<evidence type="ECO:0000259" key="1">
    <source>
        <dbReference type="PROSITE" id="PS51186"/>
    </source>
</evidence>
<reference evidence="2 3" key="1">
    <citation type="submission" date="2022-12" db="EMBL/GenBank/DDBJ databases">
        <title>Sphingomonas abieness sp. nov., an endophytic bacterium isolated from Abies koreana.</title>
        <authorList>
            <person name="Jiang L."/>
            <person name="Lee J."/>
        </authorList>
    </citation>
    <scope>NUCLEOTIDE SEQUENCE [LARGE SCALE GENOMIC DNA]</scope>
    <source>
        <strain evidence="3">PAMB 00755</strain>
    </source>
</reference>
<name>A0ABY7NK35_9SPHN</name>
<gene>
    <name evidence="2" type="ORF">PBT88_12175</name>
</gene>
<organism evidence="2 3">
    <name type="scientific">Sphingomonas abietis</name>
    <dbReference type="NCBI Taxonomy" id="3012344"/>
    <lineage>
        <taxon>Bacteria</taxon>
        <taxon>Pseudomonadati</taxon>
        <taxon>Pseudomonadota</taxon>
        <taxon>Alphaproteobacteria</taxon>
        <taxon>Sphingomonadales</taxon>
        <taxon>Sphingomonadaceae</taxon>
        <taxon>Sphingomonas</taxon>
    </lineage>
</organism>
<evidence type="ECO:0000313" key="3">
    <source>
        <dbReference type="Proteomes" id="UP001210865"/>
    </source>
</evidence>
<dbReference type="RefSeq" id="WP_270075612.1">
    <property type="nucleotide sequence ID" value="NZ_CP115174.1"/>
</dbReference>
<sequence>MLETERLTIRRIGLDDAGFMLASVNDPGFISNIGDRGVRTIEDAETYIRERVLASYAANGFGMFRVALKDGDEGVGTIGFVRRDGLDKPDLGFAFLEAHVGKGYAYEAATALMAWGRATLGIGPLLAITAPANAASAGLLVKLGFRETGRIMLPTHGGESRLFAEG</sequence>